<evidence type="ECO:0000313" key="3">
    <source>
        <dbReference type="Proteomes" id="UP000001953"/>
    </source>
</evidence>
<dbReference type="HOGENOM" id="CLU_108389_0_0_5"/>
<feature type="transmembrane region" description="Helical" evidence="1">
    <location>
        <begin position="95"/>
        <end position="114"/>
    </location>
</feature>
<name>Q1QJV9_NITHX</name>
<protein>
    <recommendedName>
        <fullName evidence="4">Transmembrane protein</fullName>
    </recommendedName>
</protein>
<dbReference type="eggNOG" id="ENOG5032SXK">
    <property type="taxonomic scope" value="Bacteria"/>
</dbReference>
<evidence type="ECO:0000313" key="2">
    <source>
        <dbReference type="EMBL" id="ABE63488.1"/>
    </source>
</evidence>
<dbReference type="EMBL" id="CP000319">
    <property type="protein sequence ID" value="ABE63488.1"/>
    <property type="molecule type" value="Genomic_DNA"/>
</dbReference>
<accession>Q1QJV9</accession>
<keyword evidence="1" id="KW-0472">Membrane</keyword>
<feature type="transmembrane region" description="Helical" evidence="1">
    <location>
        <begin position="126"/>
        <end position="145"/>
    </location>
</feature>
<organism evidence="2 3">
    <name type="scientific">Nitrobacter hamburgensis (strain DSM 10229 / NCIMB 13809 / X14)</name>
    <dbReference type="NCBI Taxonomy" id="323097"/>
    <lineage>
        <taxon>Bacteria</taxon>
        <taxon>Pseudomonadati</taxon>
        <taxon>Pseudomonadota</taxon>
        <taxon>Alphaproteobacteria</taxon>
        <taxon>Hyphomicrobiales</taxon>
        <taxon>Nitrobacteraceae</taxon>
        <taxon>Nitrobacter</taxon>
    </lineage>
</organism>
<dbReference type="AlphaFoldDB" id="Q1QJV9"/>
<proteinExistence type="predicted"/>
<sequence length="198" mass="21841">MSPRLCFVAVIGSWLALWLWPVRIALESDMAVHMTIQVPLLIGIGLLLASGVRAYEPRWLADADWLGIPGIVMVVLGTSFWMLPRALDRAVADPLVDAAKFLSLPLLVGLPLGLSWRRMPPLGRAFIWANFIPKLGAIGGLYLAAPTRLCAYYRLDQQAVAGWTLIVLAVVLGLLWFIVAFVGYRPRIISLTGQMSHR</sequence>
<feature type="transmembrane region" description="Helical" evidence="1">
    <location>
        <begin position="35"/>
        <end position="53"/>
    </location>
</feature>
<keyword evidence="1" id="KW-1133">Transmembrane helix</keyword>
<dbReference type="STRING" id="323097.Nham_2709"/>
<dbReference type="KEGG" id="nha:Nham_2709"/>
<gene>
    <name evidence="2" type="ordered locus">Nham_2709</name>
</gene>
<keyword evidence="1" id="KW-0812">Transmembrane</keyword>
<evidence type="ECO:0000256" key="1">
    <source>
        <dbReference type="SAM" id="Phobius"/>
    </source>
</evidence>
<feature type="transmembrane region" description="Helical" evidence="1">
    <location>
        <begin position="65"/>
        <end position="83"/>
    </location>
</feature>
<feature type="transmembrane region" description="Helical" evidence="1">
    <location>
        <begin position="160"/>
        <end position="184"/>
    </location>
</feature>
<evidence type="ECO:0008006" key="4">
    <source>
        <dbReference type="Google" id="ProtNLM"/>
    </source>
</evidence>
<reference evidence="2 3" key="1">
    <citation type="submission" date="2006-03" db="EMBL/GenBank/DDBJ databases">
        <title>Complete sequence of chromosome of Nitrobacter hamburgensis X14.</title>
        <authorList>
            <consortium name="US DOE Joint Genome Institute"/>
            <person name="Copeland A."/>
            <person name="Lucas S."/>
            <person name="Lapidus A."/>
            <person name="Barry K."/>
            <person name="Detter J.C."/>
            <person name="Glavina del Rio T."/>
            <person name="Hammon N."/>
            <person name="Israni S."/>
            <person name="Dalin E."/>
            <person name="Tice H."/>
            <person name="Pitluck S."/>
            <person name="Chain P."/>
            <person name="Malfatti S."/>
            <person name="Shin M."/>
            <person name="Vergez L."/>
            <person name="Schmutz J."/>
            <person name="Larimer F."/>
            <person name="Land M."/>
            <person name="Hauser L."/>
            <person name="Kyrpides N."/>
            <person name="Ivanova N."/>
            <person name="Ward B."/>
            <person name="Arp D."/>
            <person name="Klotz M."/>
            <person name="Stein L."/>
            <person name="O'Mullan G."/>
            <person name="Starkenburg S."/>
            <person name="Sayavedra L."/>
            <person name="Poret-Peterson A.T."/>
            <person name="Gentry M.E."/>
            <person name="Bruce D."/>
            <person name="Richardson P."/>
        </authorList>
    </citation>
    <scope>NUCLEOTIDE SEQUENCE [LARGE SCALE GENOMIC DNA]</scope>
    <source>
        <strain evidence="3">DSM 10229 / NCIMB 13809 / X14</strain>
    </source>
</reference>
<dbReference type="Proteomes" id="UP000001953">
    <property type="component" value="Chromosome"/>
</dbReference>
<keyword evidence="3" id="KW-1185">Reference proteome</keyword>